<proteinExistence type="predicted"/>
<evidence type="ECO:0000313" key="1">
    <source>
        <dbReference type="EMBL" id="CAH0375581.1"/>
    </source>
</evidence>
<dbReference type="Proteomes" id="UP000789595">
    <property type="component" value="Unassembled WGS sequence"/>
</dbReference>
<gene>
    <name evidence="1" type="ORF">PECAL_5P01120</name>
</gene>
<dbReference type="GO" id="GO:0019005">
    <property type="term" value="C:SCF ubiquitin ligase complex"/>
    <property type="evidence" value="ECO:0007669"/>
    <property type="project" value="TreeGrafter"/>
</dbReference>
<dbReference type="EMBL" id="CAKKNE010000005">
    <property type="protein sequence ID" value="CAH0375581.1"/>
    <property type="molecule type" value="Genomic_DNA"/>
</dbReference>
<dbReference type="OrthoDB" id="203644at2759"/>
<keyword evidence="2" id="KW-1185">Reference proteome</keyword>
<dbReference type="InterPro" id="IPR001611">
    <property type="entry name" value="Leu-rich_rpt"/>
</dbReference>
<dbReference type="Gene3D" id="3.80.10.10">
    <property type="entry name" value="Ribonuclease Inhibitor"/>
    <property type="match status" value="2"/>
</dbReference>
<dbReference type="GO" id="GO:0031146">
    <property type="term" value="P:SCF-dependent proteasomal ubiquitin-dependent protein catabolic process"/>
    <property type="evidence" value="ECO:0007669"/>
    <property type="project" value="TreeGrafter"/>
</dbReference>
<sequence length="340" mass="36359">MEATPADNTDAAEVTTPLDAALPLILPFTSLQCKGRAQATSKIVRESVVVDELDARPLYSKLGATKATALFPQLLEKHRLVSLNLEFCRAASILDAVADTQHATLKHINLNGVPDADPATVSRLLGNCRRLEVVGLFRQVRLGDDALAALPSSLQELSVSGCSLISDAGIKALVEHAPQLHFLDVTRCPELTDASLMTLASLKLTGLVCYANAGLSMYGRLRAFDLRRLDCTGSRGVDGSAIAKIARAAAAKLEILNLSWCVAVDDEAPLALGECCPNLTWLSLHGNRNVTDAGIDALSTGCLKLTSLDVSGCSQVTDYLRREGLLVGKFPHVVKWRLHT</sequence>
<evidence type="ECO:0000313" key="2">
    <source>
        <dbReference type="Proteomes" id="UP000789595"/>
    </source>
</evidence>
<reference evidence="1" key="1">
    <citation type="submission" date="2021-11" db="EMBL/GenBank/DDBJ databases">
        <authorList>
            <consortium name="Genoscope - CEA"/>
            <person name="William W."/>
        </authorList>
    </citation>
    <scope>NUCLEOTIDE SEQUENCE</scope>
</reference>
<name>A0A8J2X593_9STRA</name>
<dbReference type="SUPFAM" id="SSF52047">
    <property type="entry name" value="RNI-like"/>
    <property type="match status" value="1"/>
</dbReference>
<dbReference type="AlphaFoldDB" id="A0A8J2X593"/>
<dbReference type="PANTHER" id="PTHR13318">
    <property type="entry name" value="PARTNER OF PAIRED, ISOFORM B-RELATED"/>
    <property type="match status" value="1"/>
</dbReference>
<organism evidence="1 2">
    <name type="scientific">Pelagomonas calceolata</name>
    <dbReference type="NCBI Taxonomy" id="35677"/>
    <lineage>
        <taxon>Eukaryota</taxon>
        <taxon>Sar</taxon>
        <taxon>Stramenopiles</taxon>
        <taxon>Ochrophyta</taxon>
        <taxon>Pelagophyceae</taxon>
        <taxon>Pelagomonadales</taxon>
        <taxon>Pelagomonadaceae</taxon>
        <taxon>Pelagomonas</taxon>
    </lineage>
</organism>
<dbReference type="InterPro" id="IPR006553">
    <property type="entry name" value="Leu-rich_rpt_Cys-con_subtyp"/>
</dbReference>
<accession>A0A8J2X593</accession>
<dbReference type="Pfam" id="PF13516">
    <property type="entry name" value="LRR_6"/>
    <property type="match status" value="1"/>
</dbReference>
<dbReference type="SMART" id="SM00367">
    <property type="entry name" value="LRR_CC"/>
    <property type="match status" value="5"/>
</dbReference>
<protein>
    <submittedName>
        <fullName evidence="1">Uncharacterized protein</fullName>
    </submittedName>
</protein>
<dbReference type="InterPro" id="IPR032675">
    <property type="entry name" value="LRR_dom_sf"/>
</dbReference>
<dbReference type="PANTHER" id="PTHR13318:SF190">
    <property type="entry name" value="PARTNER OF PAIRED, ISOFORM B"/>
    <property type="match status" value="1"/>
</dbReference>
<comment type="caution">
    <text evidence="1">The sequence shown here is derived from an EMBL/GenBank/DDBJ whole genome shotgun (WGS) entry which is preliminary data.</text>
</comment>